<dbReference type="SMART" id="SM00456">
    <property type="entry name" value="WW"/>
    <property type="match status" value="3"/>
</dbReference>
<proteinExistence type="predicted"/>
<evidence type="ECO:0000256" key="3">
    <source>
        <dbReference type="ARBA" id="ARBA00022553"/>
    </source>
</evidence>
<dbReference type="Proteomes" id="UP000601435">
    <property type="component" value="Unassembled WGS sequence"/>
</dbReference>
<keyword evidence="3" id="KW-0597">Phosphoprotein</keyword>
<keyword evidence="7" id="KW-1185">Reference proteome</keyword>
<evidence type="ECO:0000259" key="5">
    <source>
        <dbReference type="PROSITE" id="PS50020"/>
    </source>
</evidence>
<dbReference type="InterPro" id="IPR051105">
    <property type="entry name" value="WWC/KIBRA_Hippo_Reg"/>
</dbReference>
<feature type="region of interest" description="Disordered" evidence="4">
    <location>
        <begin position="1"/>
        <end position="123"/>
    </location>
</feature>
<feature type="compositionally biased region" description="Polar residues" evidence="4">
    <location>
        <begin position="57"/>
        <end position="66"/>
    </location>
</feature>
<accession>A0A812SVI6</accession>
<dbReference type="CDD" id="cd00201">
    <property type="entry name" value="WW"/>
    <property type="match status" value="2"/>
</dbReference>
<organism evidence="6 7">
    <name type="scientific">Symbiodinium necroappetens</name>
    <dbReference type="NCBI Taxonomy" id="1628268"/>
    <lineage>
        <taxon>Eukaryota</taxon>
        <taxon>Sar</taxon>
        <taxon>Alveolata</taxon>
        <taxon>Dinophyceae</taxon>
        <taxon>Suessiales</taxon>
        <taxon>Symbiodiniaceae</taxon>
        <taxon>Symbiodinium</taxon>
    </lineage>
</organism>
<sequence>VTDPSSGRPYYCNRSTNETRWDPPPAASPPPNSAPSGLPPGWEQVTDPSSGRPYYCNRSTGQTSWEPPQGTPADPGPAAAAPGPSPGASGGLPPGWEQTTDPNSGKTYYFNRSTNETRWEPPA</sequence>
<feature type="compositionally biased region" description="Polar residues" evidence="4">
    <location>
        <begin position="97"/>
        <end position="114"/>
    </location>
</feature>
<reference evidence="6" key="1">
    <citation type="submission" date="2021-02" db="EMBL/GenBank/DDBJ databases">
        <authorList>
            <person name="Dougan E. K."/>
            <person name="Rhodes N."/>
            <person name="Thang M."/>
            <person name="Chan C."/>
        </authorList>
    </citation>
    <scope>NUCLEOTIDE SEQUENCE</scope>
</reference>
<evidence type="ECO:0000256" key="2">
    <source>
        <dbReference type="ARBA" id="ARBA00022490"/>
    </source>
</evidence>
<dbReference type="GO" id="GO:0005737">
    <property type="term" value="C:cytoplasm"/>
    <property type="evidence" value="ECO:0007669"/>
    <property type="project" value="UniProtKB-SubCell"/>
</dbReference>
<feature type="domain" description="WW" evidence="5">
    <location>
        <begin position="90"/>
        <end position="123"/>
    </location>
</feature>
<dbReference type="Pfam" id="PF00397">
    <property type="entry name" value="WW"/>
    <property type="match status" value="3"/>
</dbReference>
<evidence type="ECO:0000313" key="7">
    <source>
        <dbReference type="Proteomes" id="UP000601435"/>
    </source>
</evidence>
<name>A0A812SVI6_9DINO</name>
<dbReference type="Gene3D" id="2.20.70.10">
    <property type="match status" value="3"/>
</dbReference>
<feature type="compositionally biased region" description="Low complexity" evidence="4">
    <location>
        <begin position="67"/>
        <end position="82"/>
    </location>
</feature>
<dbReference type="EMBL" id="CAJNJA010022666">
    <property type="protein sequence ID" value="CAE7497685.1"/>
    <property type="molecule type" value="Genomic_DNA"/>
</dbReference>
<dbReference type="PANTHER" id="PTHR14791:SF29">
    <property type="entry name" value="PROTEIN KIBRA"/>
    <property type="match status" value="1"/>
</dbReference>
<evidence type="ECO:0000256" key="1">
    <source>
        <dbReference type="ARBA" id="ARBA00004496"/>
    </source>
</evidence>
<feature type="domain" description="WW" evidence="5">
    <location>
        <begin position="1"/>
        <end position="26"/>
    </location>
</feature>
<comment type="subcellular location">
    <subcellularLocation>
        <location evidence="1">Cytoplasm</location>
    </subcellularLocation>
</comment>
<protein>
    <submittedName>
        <fullName evidence="6">Nedd4 protein</fullName>
    </submittedName>
</protein>
<dbReference type="AlphaFoldDB" id="A0A812SVI6"/>
<feature type="domain" description="WW" evidence="5">
    <location>
        <begin position="36"/>
        <end position="70"/>
    </location>
</feature>
<dbReference type="InterPro" id="IPR036020">
    <property type="entry name" value="WW_dom_sf"/>
</dbReference>
<dbReference type="InterPro" id="IPR001202">
    <property type="entry name" value="WW_dom"/>
</dbReference>
<feature type="non-terminal residue" evidence="6">
    <location>
        <position position="1"/>
    </location>
</feature>
<dbReference type="SUPFAM" id="SSF51045">
    <property type="entry name" value="WW domain"/>
    <property type="match status" value="3"/>
</dbReference>
<evidence type="ECO:0000313" key="6">
    <source>
        <dbReference type="EMBL" id="CAE7497685.1"/>
    </source>
</evidence>
<dbReference type="PROSITE" id="PS50020">
    <property type="entry name" value="WW_DOMAIN_2"/>
    <property type="match status" value="3"/>
</dbReference>
<feature type="compositionally biased region" description="Pro residues" evidence="4">
    <location>
        <begin position="22"/>
        <end position="33"/>
    </location>
</feature>
<dbReference type="PROSITE" id="PS01159">
    <property type="entry name" value="WW_DOMAIN_1"/>
    <property type="match status" value="2"/>
</dbReference>
<dbReference type="PANTHER" id="PTHR14791">
    <property type="entry name" value="BOMB/KIRA PROTEINS"/>
    <property type="match status" value="1"/>
</dbReference>
<keyword evidence="2" id="KW-0963">Cytoplasm</keyword>
<gene>
    <name evidence="6" type="primary">Nedd4</name>
    <name evidence="6" type="ORF">SNEC2469_LOCUS14158</name>
</gene>
<evidence type="ECO:0000256" key="4">
    <source>
        <dbReference type="SAM" id="MobiDB-lite"/>
    </source>
</evidence>
<comment type="caution">
    <text evidence="6">The sequence shown here is derived from an EMBL/GenBank/DDBJ whole genome shotgun (WGS) entry which is preliminary data.</text>
</comment>